<proteinExistence type="predicted"/>
<organism evidence="5 6">
    <name type="scientific">Haliangium ochraceum (strain DSM 14365 / JCM 11303 / SMP-2)</name>
    <dbReference type="NCBI Taxonomy" id="502025"/>
    <lineage>
        <taxon>Bacteria</taxon>
        <taxon>Pseudomonadati</taxon>
        <taxon>Myxococcota</taxon>
        <taxon>Polyangia</taxon>
        <taxon>Haliangiales</taxon>
        <taxon>Kofleriaceae</taxon>
        <taxon>Haliangium</taxon>
    </lineage>
</organism>
<dbReference type="AlphaFoldDB" id="D0LQL4"/>
<dbReference type="STRING" id="502025.Hoch_0971"/>
<dbReference type="GO" id="GO:0032259">
    <property type="term" value="P:methylation"/>
    <property type="evidence" value="ECO:0007669"/>
    <property type="project" value="UniProtKB-KW"/>
</dbReference>
<evidence type="ECO:0000256" key="3">
    <source>
        <dbReference type="ARBA" id="ARBA00022691"/>
    </source>
</evidence>
<dbReference type="EMBL" id="CP001804">
    <property type="protein sequence ID" value="ACY13574.1"/>
    <property type="molecule type" value="Genomic_DNA"/>
</dbReference>
<evidence type="ECO:0000313" key="5">
    <source>
        <dbReference type="EMBL" id="ACY13574.1"/>
    </source>
</evidence>
<keyword evidence="6" id="KW-1185">Reference proteome</keyword>
<accession>D0LQL4</accession>
<dbReference type="PANTHER" id="PTHR43464:SF19">
    <property type="entry name" value="UBIQUINONE BIOSYNTHESIS O-METHYLTRANSFERASE, MITOCHONDRIAL"/>
    <property type="match status" value="1"/>
</dbReference>
<evidence type="ECO:0000256" key="1">
    <source>
        <dbReference type="ARBA" id="ARBA00022603"/>
    </source>
</evidence>
<gene>
    <name evidence="5" type="ordered locus">Hoch_0971</name>
</gene>
<name>D0LQL4_HALO1</name>
<dbReference type="eggNOG" id="COG2227">
    <property type="taxonomic scope" value="Bacteria"/>
</dbReference>
<dbReference type="InterPro" id="IPR029063">
    <property type="entry name" value="SAM-dependent_MTases_sf"/>
</dbReference>
<keyword evidence="2 5" id="KW-0808">Transferase</keyword>
<dbReference type="Gene3D" id="3.40.50.150">
    <property type="entry name" value="Vaccinia Virus protein VP39"/>
    <property type="match status" value="1"/>
</dbReference>
<dbReference type="SUPFAM" id="SSF53335">
    <property type="entry name" value="S-adenosyl-L-methionine-dependent methyltransferases"/>
    <property type="match status" value="1"/>
</dbReference>
<evidence type="ECO:0000313" key="6">
    <source>
        <dbReference type="Proteomes" id="UP000001880"/>
    </source>
</evidence>
<dbReference type="Pfam" id="PF13649">
    <property type="entry name" value="Methyltransf_25"/>
    <property type="match status" value="1"/>
</dbReference>
<protein>
    <submittedName>
        <fullName evidence="5">Methyltransferase type 12</fullName>
    </submittedName>
</protein>
<evidence type="ECO:0000259" key="4">
    <source>
        <dbReference type="Pfam" id="PF13649"/>
    </source>
</evidence>
<reference evidence="5 6" key="1">
    <citation type="journal article" date="2010" name="Stand. Genomic Sci.">
        <title>Complete genome sequence of Haliangium ochraceum type strain (SMP-2).</title>
        <authorList>
            <consortium name="US DOE Joint Genome Institute (JGI-PGF)"/>
            <person name="Ivanova N."/>
            <person name="Daum C."/>
            <person name="Lang E."/>
            <person name="Abt B."/>
            <person name="Kopitz M."/>
            <person name="Saunders E."/>
            <person name="Lapidus A."/>
            <person name="Lucas S."/>
            <person name="Glavina Del Rio T."/>
            <person name="Nolan M."/>
            <person name="Tice H."/>
            <person name="Copeland A."/>
            <person name="Cheng J.F."/>
            <person name="Chen F."/>
            <person name="Bruce D."/>
            <person name="Goodwin L."/>
            <person name="Pitluck S."/>
            <person name="Mavromatis K."/>
            <person name="Pati A."/>
            <person name="Mikhailova N."/>
            <person name="Chen A."/>
            <person name="Palaniappan K."/>
            <person name="Land M."/>
            <person name="Hauser L."/>
            <person name="Chang Y.J."/>
            <person name="Jeffries C.D."/>
            <person name="Detter J.C."/>
            <person name="Brettin T."/>
            <person name="Rohde M."/>
            <person name="Goker M."/>
            <person name="Bristow J."/>
            <person name="Markowitz V."/>
            <person name="Eisen J.A."/>
            <person name="Hugenholtz P."/>
            <person name="Kyrpides N.C."/>
            <person name="Klenk H.P."/>
        </authorList>
    </citation>
    <scope>NUCLEOTIDE SEQUENCE [LARGE SCALE GENOMIC DNA]</scope>
    <source>
        <strain evidence="6">DSM 14365 / CIP 107738 / JCM 11303 / AJ 13395 / SMP-2</strain>
    </source>
</reference>
<keyword evidence="3" id="KW-0949">S-adenosyl-L-methionine</keyword>
<dbReference type="Proteomes" id="UP000001880">
    <property type="component" value="Chromosome"/>
</dbReference>
<keyword evidence="1 5" id="KW-0489">Methyltransferase</keyword>
<dbReference type="KEGG" id="hoh:Hoch_0971"/>
<feature type="domain" description="Methyltransferase" evidence="4">
    <location>
        <begin position="39"/>
        <end position="129"/>
    </location>
</feature>
<sequence>MRDWNEHYEAGTMPWDIGRPDPLLVQAVEAGHLPAGRLLEIGCGTGDNARFLAKSGWSVLAVDIAPTAIEKARAAGGDVQYEVLGILESAPPGGSFDAVFDRGCFHIFSDPDQRARFAERVAQALRPGGVGLSLLGSTEGAPRDFGPPRRTAREIVNAVEPVLELLALRSAYFDQPTEEIPAWLCLPRRRSQPAQPSTQG</sequence>
<dbReference type="PANTHER" id="PTHR43464">
    <property type="entry name" value="METHYLTRANSFERASE"/>
    <property type="match status" value="1"/>
</dbReference>
<dbReference type="HOGENOM" id="CLU_056435_1_2_7"/>
<evidence type="ECO:0000256" key="2">
    <source>
        <dbReference type="ARBA" id="ARBA00022679"/>
    </source>
</evidence>
<dbReference type="CDD" id="cd02440">
    <property type="entry name" value="AdoMet_MTases"/>
    <property type="match status" value="1"/>
</dbReference>
<dbReference type="RefSeq" id="WP_012826193.1">
    <property type="nucleotide sequence ID" value="NC_013440.1"/>
</dbReference>
<dbReference type="InterPro" id="IPR041698">
    <property type="entry name" value="Methyltransf_25"/>
</dbReference>
<dbReference type="GO" id="GO:0008168">
    <property type="term" value="F:methyltransferase activity"/>
    <property type="evidence" value="ECO:0007669"/>
    <property type="project" value="UniProtKB-KW"/>
</dbReference>